<reference evidence="1 2" key="1">
    <citation type="journal article" date="2014" name="Genome Announc.">
        <title>Draft Genome Sequence of Xylella fastidiosa Pear Leaf Scorch Strain in Taiwan.</title>
        <authorList>
            <person name="Su C.C."/>
            <person name="Deng W.L."/>
            <person name="Jan F.J."/>
            <person name="Chang C.J."/>
            <person name="Huang H."/>
            <person name="Chen J."/>
        </authorList>
    </citation>
    <scope>NUCLEOTIDE SEQUENCE [LARGE SCALE GENOMIC DNA]</scope>
    <source>
        <strain evidence="1 2">PLS229</strain>
    </source>
</reference>
<proteinExistence type="predicted"/>
<name>Z9JH25_9GAMM</name>
<dbReference type="AlphaFoldDB" id="Z9JH25"/>
<comment type="caution">
    <text evidence="1">The sequence shown here is derived from an EMBL/GenBank/DDBJ whole genome shotgun (WGS) entry which is preliminary data.</text>
</comment>
<dbReference type="EMBL" id="JDSQ01000023">
    <property type="protein sequence ID" value="EWS77328.1"/>
    <property type="molecule type" value="Genomic_DNA"/>
</dbReference>
<sequence>MQAENHTVLGSILYTEPTITSTAAPSIYKSMRYAKISMPGSKPLKIGLEQRITSPSINKAQYSETHLIEEILVVQADEKIKRCFHQRIHCSRLSTLYEA</sequence>
<accession>Z9JH25</accession>
<organism evidence="1 2">
    <name type="scientific">Xylella taiwanensis</name>
    <dbReference type="NCBI Taxonomy" id="1444770"/>
    <lineage>
        <taxon>Bacteria</taxon>
        <taxon>Pseudomonadati</taxon>
        <taxon>Pseudomonadota</taxon>
        <taxon>Gammaproteobacteria</taxon>
        <taxon>Lysobacterales</taxon>
        <taxon>Lysobacteraceae</taxon>
        <taxon>Xylella</taxon>
    </lineage>
</organism>
<protein>
    <submittedName>
        <fullName evidence="1">Uncharacterized protein</fullName>
    </submittedName>
</protein>
<evidence type="ECO:0000313" key="2">
    <source>
        <dbReference type="Proteomes" id="UP000020406"/>
    </source>
</evidence>
<dbReference type="Proteomes" id="UP000020406">
    <property type="component" value="Unassembled WGS sequence"/>
</dbReference>
<evidence type="ECO:0000313" key="1">
    <source>
        <dbReference type="EMBL" id="EWS77328.1"/>
    </source>
</evidence>
<gene>
    <name evidence="1" type="ORF">AF72_11565</name>
</gene>